<evidence type="ECO:0000256" key="2">
    <source>
        <dbReference type="ARBA" id="ARBA00022528"/>
    </source>
</evidence>
<keyword evidence="2 4" id="KW-0150">Chloroplast</keyword>
<gene>
    <name evidence="4" type="primary">ycf80</name>
</gene>
<dbReference type="GO" id="GO:0009507">
    <property type="term" value="C:chloroplast"/>
    <property type="evidence" value="ECO:0007669"/>
    <property type="project" value="UniProtKB-SubCell"/>
</dbReference>
<dbReference type="PANTHER" id="PTHR33926:SF4">
    <property type="entry name" value="PROTEIN TIC 22, CHLOROPLASTIC"/>
    <property type="match status" value="1"/>
</dbReference>
<evidence type="ECO:0000256" key="3">
    <source>
        <dbReference type="ARBA" id="ARBA00022640"/>
    </source>
</evidence>
<name>A0A1Z1M9J9_RHOCN</name>
<keyword evidence="3 4" id="KW-0934">Plastid</keyword>
<reference evidence="4" key="1">
    <citation type="journal article" date="2017" name="J. Phycol.">
        <title>Analysis of chloroplast genomes and a supermatrix inform reclassification of the Rhodomelaceae (Rhodophyta).</title>
        <authorList>
            <person name="Diaz-Tapia P."/>
            <person name="Maggs C.A."/>
            <person name="West J.A."/>
            <person name="Verbruggen H."/>
        </authorList>
    </citation>
    <scope>NUCLEOTIDE SEQUENCE</scope>
    <source>
        <strain evidence="4">PD508</strain>
    </source>
</reference>
<evidence type="ECO:0000256" key="1">
    <source>
        <dbReference type="ARBA" id="ARBA00004229"/>
    </source>
</evidence>
<comment type="subcellular location">
    <subcellularLocation>
        <location evidence="1">Plastid</location>
        <location evidence="1">Chloroplast</location>
    </subcellularLocation>
</comment>
<dbReference type="RefSeq" id="YP_009394094.1">
    <property type="nucleotide sequence ID" value="NC_035271.1"/>
</dbReference>
<dbReference type="AlphaFoldDB" id="A0A1Z1M9J9"/>
<geneLocation type="chloroplast" evidence="4"/>
<dbReference type="GeneID" id="33355899"/>
<organism evidence="4">
    <name type="scientific">Rhodomela confervoides</name>
    <name type="common">Red alga</name>
    <dbReference type="NCBI Taxonomy" id="35163"/>
    <lineage>
        <taxon>Eukaryota</taxon>
        <taxon>Rhodophyta</taxon>
        <taxon>Florideophyceae</taxon>
        <taxon>Rhodymeniophycidae</taxon>
        <taxon>Ceramiales</taxon>
        <taxon>Rhodomelaceae</taxon>
        <taxon>Rhodomela</taxon>
    </lineage>
</organism>
<accession>A0A1Z1M9J9</accession>
<sequence length="479" mass="57008">MILSNFILFYKVLKNYRGNKQYLALTLNQSRENSKNMFNLKSNRSPCIFISNSKSFTDQVSSKSLKNKNDNKLITRNFWQTLVNKYIKEIIYLSPSNSLSESYINKLKTIGLSVYKGNEYKSFLQRFSKDLLNGNIQILTNVKDRSSISLLNRNDVIYLKYNWLKFLNFNLLNSKKIIHNVYNESKYNETNIAHQSLPIFILINSNNEIVLSESPDQLRKSNDLFNLSIQSLGKVSSTKKLYTGLVFINPSDALEYKEYINAKYSSSTRLNQIRIMPVTINLYFQLMNLRKRNVEFRLIPDLKELSDLVYKYRKYQYLSLDSNQNYGHNYFQGQPVYLIKSIRAKSRKNKDLKVFNYLYSSDKKKNLSQYEAVFFSYETAMDAWKKFVEENKDYHLPVRPSIYVSNLEKFIKTSYYKKNHSKIIFLPSIDTYKFLKRYLQSNIQNKSNINYWMTNRIVYIRTLCYRVFWSLTSRQPMNW</sequence>
<dbReference type="PANTHER" id="PTHR33926">
    <property type="entry name" value="PROTEIN TIC 22, CHLOROPLASTIC"/>
    <property type="match status" value="1"/>
</dbReference>
<proteinExistence type="predicted"/>
<evidence type="ECO:0008006" key="5">
    <source>
        <dbReference type="Google" id="ProtNLM"/>
    </source>
</evidence>
<dbReference type="InterPro" id="IPR007378">
    <property type="entry name" value="Tic22-like"/>
</dbReference>
<protein>
    <recommendedName>
        <fullName evidence="5">Ycf80</fullName>
    </recommendedName>
</protein>
<dbReference type="EMBL" id="MF101424">
    <property type="protein sequence ID" value="ARW62656.1"/>
    <property type="molecule type" value="Genomic_DNA"/>
</dbReference>
<evidence type="ECO:0000313" key="4">
    <source>
        <dbReference type="EMBL" id="ARW62656.1"/>
    </source>
</evidence>
<dbReference type="GO" id="GO:0015031">
    <property type="term" value="P:protein transport"/>
    <property type="evidence" value="ECO:0007669"/>
    <property type="project" value="InterPro"/>
</dbReference>